<reference evidence="2 3" key="1">
    <citation type="submission" date="2015-10" db="EMBL/GenBank/DDBJ databases">
        <title>Full genome of DAOMC 229536 Phialocephala scopiformis, a fungal endophyte of spruce producing the potent anti-insectan compound rugulosin.</title>
        <authorList>
            <consortium name="DOE Joint Genome Institute"/>
            <person name="Walker A.K."/>
            <person name="Frasz S.L."/>
            <person name="Seifert K.A."/>
            <person name="Miller J.D."/>
            <person name="Mondo S.J."/>
            <person name="Labutti K."/>
            <person name="Lipzen A."/>
            <person name="Dockter R."/>
            <person name="Kennedy M."/>
            <person name="Grigoriev I.V."/>
            <person name="Spatafora J.W."/>
        </authorList>
    </citation>
    <scope>NUCLEOTIDE SEQUENCE [LARGE SCALE GENOMIC DNA]</scope>
    <source>
        <strain evidence="2 3">CBS 120377</strain>
    </source>
</reference>
<gene>
    <name evidence="2" type="ORF">LY89DRAFT_652258</name>
</gene>
<dbReference type="InterPro" id="IPR051604">
    <property type="entry name" value="Ergot_Alk_Oxidoreductase"/>
</dbReference>
<proteinExistence type="predicted"/>
<dbReference type="RefSeq" id="XP_018067251.1">
    <property type="nucleotide sequence ID" value="XM_018212192.1"/>
</dbReference>
<name>A0A194WY45_MOLSC</name>
<sequence length="313" mass="35010">MPKYVFMGATGKIGTVAADYALEIAGPDQKLVFTSHSFPTNPTDKMKEWTKKGAELINADYDDVASLQKAFEGVEAVTFVSTWMFGEERRRQHKTVIDTAKACGVKRIGYTSFAGAGLEKDLPYLSEDHKYTEGVIFDSGLDYNIQRDYLYSDNIPQLFAPSWTYCGHKWLLNSKGVPAAYVARDDCARVAAALLLGKGKHKSVYEVTGPEAISDYKIFEYICRKTGYKGEIQDMTDEELAKWWTDKGLPLSVKGDFSKFPMKLSVPDLVSCGNVVERGLMKDVSGTVEELTGRKPLTEWEVVDRYSDILPRP</sequence>
<dbReference type="Gene3D" id="3.90.25.10">
    <property type="entry name" value="UDP-galactose 4-epimerase, domain 1"/>
    <property type="match status" value="1"/>
</dbReference>
<dbReference type="GeneID" id="28821918"/>
<evidence type="ECO:0000313" key="3">
    <source>
        <dbReference type="Proteomes" id="UP000070700"/>
    </source>
</evidence>
<dbReference type="InterPro" id="IPR008030">
    <property type="entry name" value="NmrA-like"/>
</dbReference>
<dbReference type="STRING" id="149040.A0A194WY45"/>
<dbReference type="PANTHER" id="PTHR43162:SF1">
    <property type="entry name" value="PRESTALK A DIFFERENTIATION PROTEIN A"/>
    <property type="match status" value="1"/>
</dbReference>
<dbReference type="Pfam" id="PF05368">
    <property type="entry name" value="NmrA"/>
    <property type="match status" value="1"/>
</dbReference>
<keyword evidence="3" id="KW-1185">Reference proteome</keyword>
<dbReference type="Proteomes" id="UP000070700">
    <property type="component" value="Unassembled WGS sequence"/>
</dbReference>
<dbReference type="SUPFAM" id="SSF51735">
    <property type="entry name" value="NAD(P)-binding Rossmann-fold domains"/>
    <property type="match status" value="1"/>
</dbReference>
<dbReference type="InterPro" id="IPR036291">
    <property type="entry name" value="NAD(P)-bd_dom_sf"/>
</dbReference>
<dbReference type="PANTHER" id="PTHR43162">
    <property type="match status" value="1"/>
</dbReference>
<dbReference type="EMBL" id="KQ947423">
    <property type="protein sequence ID" value="KUJ12896.1"/>
    <property type="molecule type" value="Genomic_DNA"/>
</dbReference>
<dbReference type="KEGG" id="psco:LY89DRAFT_652258"/>
<feature type="domain" description="NmrA-like" evidence="1">
    <location>
        <begin position="6"/>
        <end position="240"/>
    </location>
</feature>
<evidence type="ECO:0000313" key="2">
    <source>
        <dbReference type="EMBL" id="KUJ12896.1"/>
    </source>
</evidence>
<dbReference type="Gene3D" id="3.40.50.720">
    <property type="entry name" value="NAD(P)-binding Rossmann-like Domain"/>
    <property type="match status" value="1"/>
</dbReference>
<dbReference type="OrthoDB" id="419598at2759"/>
<accession>A0A194WY45</accession>
<organism evidence="2 3">
    <name type="scientific">Mollisia scopiformis</name>
    <name type="common">Conifer needle endophyte fungus</name>
    <name type="synonym">Phialocephala scopiformis</name>
    <dbReference type="NCBI Taxonomy" id="149040"/>
    <lineage>
        <taxon>Eukaryota</taxon>
        <taxon>Fungi</taxon>
        <taxon>Dikarya</taxon>
        <taxon>Ascomycota</taxon>
        <taxon>Pezizomycotina</taxon>
        <taxon>Leotiomycetes</taxon>
        <taxon>Helotiales</taxon>
        <taxon>Mollisiaceae</taxon>
        <taxon>Mollisia</taxon>
    </lineage>
</organism>
<evidence type="ECO:0000259" key="1">
    <source>
        <dbReference type="Pfam" id="PF05368"/>
    </source>
</evidence>
<protein>
    <submittedName>
        <fullName evidence="2">NAD(P)-binding protein</fullName>
    </submittedName>
</protein>
<dbReference type="AlphaFoldDB" id="A0A194WY45"/>
<dbReference type="InParanoid" id="A0A194WY45"/>